<dbReference type="AlphaFoldDB" id="A0A2K3JWA5"/>
<accession>A0A2K3JWA5</accession>
<dbReference type="Proteomes" id="UP000236291">
    <property type="component" value="Unassembled WGS sequence"/>
</dbReference>
<organism evidence="1 2">
    <name type="scientific">Trifolium pratense</name>
    <name type="common">Red clover</name>
    <dbReference type="NCBI Taxonomy" id="57577"/>
    <lineage>
        <taxon>Eukaryota</taxon>
        <taxon>Viridiplantae</taxon>
        <taxon>Streptophyta</taxon>
        <taxon>Embryophyta</taxon>
        <taxon>Tracheophyta</taxon>
        <taxon>Spermatophyta</taxon>
        <taxon>Magnoliopsida</taxon>
        <taxon>eudicotyledons</taxon>
        <taxon>Gunneridae</taxon>
        <taxon>Pentapetalae</taxon>
        <taxon>rosids</taxon>
        <taxon>fabids</taxon>
        <taxon>Fabales</taxon>
        <taxon>Fabaceae</taxon>
        <taxon>Papilionoideae</taxon>
        <taxon>50 kb inversion clade</taxon>
        <taxon>NPAAA clade</taxon>
        <taxon>Hologalegina</taxon>
        <taxon>IRL clade</taxon>
        <taxon>Trifolieae</taxon>
        <taxon>Trifolium</taxon>
    </lineage>
</organism>
<comment type="caution">
    <text evidence="1">The sequence shown here is derived from an EMBL/GenBank/DDBJ whole genome shotgun (WGS) entry which is preliminary data.</text>
</comment>
<evidence type="ECO:0000313" key="2">
    <source>
        <dbReference type="Proteomes" id="UP000236291"/>
    </source>
</evidence>
<reference evidence="1 2" key="1">
    <citation type="journal article" date="2014" name="Am. J. Bot.">
        <title>Genome assembly and annotation for red clover (Trifolium pratense; Fabaceae).</title>
        <authorList>
            <person name="Istvanek J."/>
            <person name="Jaros M."/>
            <person name="Krenek A."/>
            <person name="Repkova J."/>
        </authorList>
    </citation>
    <scope>NUCLEOTIDE SEQUENCE [LARGE SCALE GENOMIC DNA]</scope>
    <source>
        <strain evidence="2">cv. Tatra</strain>
        <tissue evidence="1">Young leaves</tissue>
    </source>
</reference>
<reference evidence="1 2" key="2">
    <citation type="journal article" date="2017" name="Front. Plant Sci.">
        <title>Gene Classification and Mining of Molecular Markers Useful in Red Clover (Trifolium pratense) Breeding.</title>
        <authorList>
            <person name="Istvanek J."/>
            <person name="Dluhosova J."/>
            <person name="Dluhos P."/>
            <person name="Patkova L."/>
            <person name="Nedelnik J."/>
            <person name="Repkova J."/>
        </authorList>
    </citation>
    <scope>NUCLEOTIDE SEQUENCE [LARGE SCALE GENOMIC DNA]</scope>
    <source>
        <strain evidence="2">cv. Tatra</strain>
        <tissue evidence="1">Young leaves</tissue>
    </source>
</reference>
<dbReference type="PANTHER" id="PTHR47481:SF9">
    <property type="entry name" value="RETROTRANSPOSON GAG DOMAIN-CONTAINING PROTEIN"/>
    <property type="match status" value="1"/>
</dbReference>
<protein>
    <submittedName>
        <fullName evidence="1">Uncharacterized protein</fullName>
    </submittedName>
</protein>
<sequence>MTTPTPDASVINSPPPPPPINQLVFLNVGSQIYIKLDGENYPAWLIQFRALLTGYDLFGYVDGTKPCPPKTLLNAATTNPDYTHWIRQDQLILHAIISSVAPTVVTHLGAVTNAKQAWDILKTMYAGKSRIRIMALKQ</sequence>
<proteinExistence type="predicted"/>
<feature type="non-terminal residue" evidence="1">
    <location>
        <position position="138"/>
    </location>
</feature>
<name>A0A2K3JWA5_TRIPR</name>
<dbReference type="PANTHER" id="PTHR47481">
    <property type="match status" value="1"/>
</dbReference>
<evidence type="ECO:0000313" key="1">
    <source>
        <dbReference type="EMBL" id="PNX58302.1"/>
    </source>
</evidence>
<gene>
    <name evidence="1" type="ORF">L195_g059124</name>
</gene>
<dbReference type="EMBL" id="ASHM01127087">
    <property type="protein sequence ID" value="PNX58302.1"/>
    <property type="molecule type" value="Genomic_DNA"/>
</dbReference>
<dbReference type="Pfam" id="PF14223">
    <property type="entry name" value="Retrotran_gag_2"/>
    <property type="match status" value="1"/>
</dbReference>